<dbReference type="CDD" id="cd06571">
    <property type="entry name" value="Bac_DnaA_C"/>
    <property type="match status" value="1"/>
</dbReference>
<feature type="region of interest" description="Domain I, interacts with DnaA modulators" evidence="8">
    <location>
        <begin position="1"/>
        <end position="94"/>
    </location>
</feature>
<evidence type="ECO:0000256" key="11">
    <source>
        <dbReference type="RuleBase" id="RU004227"/>
    </source>
</evidence>
<protein>
    <recommendedName>
        <fullName evidence="8 9">Chromosomal replication initiator protein DnaA</fullName>
    </recommendedName>
</protein>
<dbReference type="SUPFAM" id="SSF52540">
    <property type="entry name" value="P-loop containing nucleoside triphosphate hydrolases"/>
    <property type="match status" value="1"/>
</dbReference>
<dbReference type="Pfam" id="PF00308">
    <property type="entry name" value="Bac_DnaA"/>
    <property type="match status" value="1"/>
</dbReference>
<feature type="binding site" evidence="8">
    <location>
        <position position="161"/>
    </location>
    <ligand>
        <name>ATP</name>
        <dbReference type="ChEBI" id="CHEBI:30616"/>
    </ligand>
</feature>
<evidence type="ECO:0000313" key="15">
    <source>
        <dbReference type="Proteomes" id="UP000597877"/>
    </source>
</evidence>
<comment type="domain">
    <text evidence="8">Domain I is involved in oligomerization and binding regulators, domain II is flexibile and of varying length in different bacteria, domain III forms the AAA+ region, while domain IV binds dsDNA.</text>
</comment>
<evidence type="ECO:0000256" key="10">
    <source>
        <dbReference type="RuleBase" id="RU000577"/>
    </source>
</evidence>
<evidence type="ECO:0000256" key="9">
    <source>
        <dbReference type="NCBIfam" id="TIGR00362"/>
    </source>
</evidence>
<name>A0ABR7F4M1_9FIRM</name>
<evidence type="ECO:0000256" key="3">
    <source>
        <dbReference type="ARBA" id="ARBA00022705"/>
    </source>
</evidence>
<feature type="domain" description="AAA+ ATPase" evidence="12">
    <location>
        <begin position="148"/>
        <end position="279"/>
    </location>
</feature>
<keyword evidence="7 8" id="KW-0238">DNA-binding</keyword>
<dbReference type="SMART" id="SM00382">
    <property type="entry name" value="AAA"/>
    <property type="match status" value="1"/>
</dbReference>
<evidence type="ECO:0000256" key="4">
    <source>
        <dbReference type="ARBA" id="ARBA00022741"/>
    </source>
</evidence>
<dbReference type="Gene3D" id="3.30.300.180">
    <property type="match status" value="1"/>
</dbReference>
<keyword evidence="2 8" id="KW-0963">Cytoplasm</keyword>
<dbReference type="InterPro" id="IPR027417">
    <property type="entry name" value="P-loop_NTPase"/>
</dbReference>
<dbReference type="RefSeq" id="WP_118590166.1">
    <property type="nucleotide sequence ID" value="NZ_JACOOZ010000004.1"/>
</dbReference>
<evidence type="ECO:0000256" key="5">
    <source>
        <dbReference type="ARBA" id="ARBA00022840"/>
    </source>
</evidence>
<keyword evidence="6 8" id="KW-0446">Lipid-binding</keyword>
<comment type="subcellular location">
    <subcellularLocation>
        <location evidence="8">Cytoplasm</location>
    </subcellularLocation>
</comment>
<dbReference type="EMBL" id="JACOOZ010000004">
    <property type="protein sequence ID" value="MBC5667879.1"/>
    <property type="molecule type" value="Genomic_DNA"/>
</dbReference>
<feature type="binding site" evidence="8">
    <location>
        <position position="162"/>
    </location>
    <ligand>
        <name>ATP</name>
        <dbReference type="ChEBI" id="CHEBI:30616"/>
    </ligand>
</feature>
<dbReference type="Gene3D" id="1.10.8.60">
    <property type="match status" value="1"/>
</dbReference>
<comment type="subunit">
    <text evidence="8">Oligomerizes as a right-handed, spiral filament on DNA at oriC.</text>
</comment>
<keyword evidence="15" id="KW-1185">Reference proteome</keyword>
<keyword evidence="5 8" id="KW-0067">ATP-binding</keyword>
<sequence>MIDILQQKWSEILDFFKQEYDIQDISFKTFILPLKVKSFENNVVTLVFTGRSGSASLQYINKKYFDFLQISISVVLEEDIELQIVLPGDDEEKKVSSIPAVNDEDLVLEKRIHEAHLDSKYTFDSFVVGNNAAAQVTSLAVADSPGEVYNPLFIYGGVGLGKTHLLQSIGNYILKQDKKAKVLYTDTESFTNEVIDLLRAKQTSQEEIIEFRNKYRNVDVLLIDDIQFISKKDRTQEEIFNIFNNLFLKHKQIVITSDRRPEEIEDIADRLKSRFQQGLTVDMQSPDYETRMAILRKHAESKGYILTDDKDDTFSVNFLKALDYIATHFVSNVRELEGSLNNVIAFSKINNDSEITAEFAAETLKVENKENKITCDYIINIVAEHFQISPADICSKKKSKEIAYPRQVCMYLCRVYTDEKLSTIAAALKKNNHATVSFGYEKIKNEIEEDDNVRNMIDVLKKKINPN</sequence>
<evidence type="ECO:0000256" key="1">
    <source>
        <dbReference type="ARBA" id="ARBA00006583"/>
    </source>
</evidence>
<evidence type="ECO:0000256" key="2">
    <source>
        <dbReference type="ARBA" id="ARBA00022490"/>
    </source>
</evidence>
<dbReference type="SMART" id="SM00760">
    <property type="entry name" value="Bac_DnaA_C"/>
    <property type="match status" value="1"/>
</dbReference>
<dbReference type="PANTHER" id="PTHR30050">
    <property type="entry name" value="CHROMOSOMAL REPLICATION INITIATOR PROTEIN DNAA"/>
    <property type="match status" value="1"/>
</dbReference>
<evidence type="ECO:0000259" key="13">
    <source>
        <dbReference type="SMART" id="SM00760"/>
    </source>
</evidence>
<evidence type="ECO:0000256" key="6">
    <source>
        <dbReference type="ARBA" id="ARBA00023121"/>
    </source>
</evidence>
<keyword evidence="4 8" id="KW-0547">Nucleotide-binding</keyword>
<dbReference type="HAMAP" id="MF_00377">
    <property type="entry name" value="DnaA_bact"/>
    <property type="match status" value="1"/>
</dbReference>
<dbReference type="PRINTS" id="PR00051">
    <property type="entry name" value="DNAA"/>
</dbReference>
<dbReference type="Gene3D" id="3.40.50.300">
    <property type="entry name" value="P-loop containing nucleotide triphosphate hydrolases"/>
    <property type="match status" value="1"/>
</dbReference>
<organism evidence="14 15">
    <name type="scientific">Eubacterium segne</name>
    <dbReference type="NCBI Taxonomy" id="2763045"/>
    <lineage>
        <taxon>Bacteria</taxon>
        <taxon>Bacillati</taxon>
        <taxon>Bacillota</taxon>
        <taxon>Clostridia</taxon>
        <taxon>Eubacteriales</taxon>
        <taxon>Eubacteriaceae</taxon>
        <taxon>Eubacterium</taxon>
    </lineage>
</organism>
<evidence type="ECO:0000256" key="8">
    <source>
        <dbReference type="HAMAP-Rule" id="MF_00377"/>
    </source>
</evidence>
<dbReference type="Pfam" id="PF08299">
    <property type="entry name" value="Bac_DnaA_C"/>
    <property type="match status" value="1"/>
</dbReference>
<keyword evidence="3 8" id="KW-0235">DNA replication</keyword>
<dbReference type="InterPro" id="IPR038454">
    <property type="entry name" value="DnaA_N_sf"/>
</dbReference>
<dbReference type="InterPro" id="IPR013317">
    <property type="entry name" value="DnaA_dom"/>
</dbReference>
<comment type="caution">
    <text evidence="14">The sequence shown here is derived from an EMBL/GenBank/DDBJ whole genome shotgun (WGS) entry which is preliminary data.</text>
</comment>
<gene>
    <name evidence="8 14" type="primary">dnaA</name>
    <name evidence="14" type="ORF">H8S00_07795</name>
</gene>
<evidence type="ECO:0000313" key="14">
    <source>
        <dbReference type="EMBL" id="MBC5667879.1"/>
    </source>
</evidence>
<accession>A0ABR7F4M1</accession>
<dbReference type="InterPro" id="IPR001957">
    <property type="entry name" value="Chromosome_initiator_DnaA"/>
</dbReference>
<dbReference type="InterPro" id="IPR003593">
    <property type="entry name" value="AAA+_ATPase"/>
</dbReference>
<comment type="caution">
    <text evidence="8">Lacks conserved residue(s) required for the propagation of feature annotation.</text>
</comment>
<dbReference type="InterPro" id="IPR010921">
    <property type="entry name" value="Trp_repressor/repl_initiator"/>
</dbReference>
<proteinExistence type="inferred from homology"/>
<dbReference type="Proteomes" id="UP000597877">
    <property type="component" value="Unassembled WGS sequence"/>
</dbReference>
<feature type="binding site" evidence="8">
    <location>
        <position position="159"/>
    </location>
    <ligand>
        <name>ATP</name>
        <dbReference type="ChEBI" id="CHEBI:30616"/>
    </ligand>
</feature>
<dbReference type="InterPro" id="IPR020591">
    <property type="entry name" value="Chromosome_initiator_DnaA-like"/>
</dbReference>
<feature type="binding site" evidence="8">
    <location>
        <position position="163"/>
    </location>
    <ligand>
        <name>ATP</name>
        <dbReference type="ChEBI" id="CHEBI:30616"/>
    </ligand>
</feature>
<dbReference type="CDD" id="cd00009">
    <property type="entry name" value="AAA"/>
    <property type="match status" value="1"/>
</dbReference>
<feature type="region of interest" description="Domain IV, binds dsDNA" evidence="8">
    <location>
        <begin position="348"/>
        <end position="467"/>
    </location>
</feature>
<evidence type="ECO:0000256" key="7">
    <source>
        <dbReference type="ARBA" id="ARBA00023125"/>
    </source>
</evidence>
<evidence type="ECO:0000259" key="12">
    <source>
        <dbReference type="SMART" id="SM00382"/>
    </source>
</evidence>
<feature type="domain" description="Chromosomal replication initiator DnaA C-terminal" evidence="13">
    <location>
        <begin position="374"/>
        <end position="443"/>
    </location>
</feature>
<dbReference type="SUPFAM" id="SSF48295">
    <property type="entry name" value="TrpR-like"/>
    <property type="match status" value="1"/>
</dbReference>
<comment type="similarity">
    <text evidence="1 8 11">Belongs to the DnaA family.</text>
</comment>
<dbReference type="InterPro" id="IPR013159">
    <property type="entry name" value="DnaA_C"/>
</dbReference>
<dbReference type="Gene3D" id="1.10.1750.10">
    <property type="match status" value="1"/>
</dbReference>
<dbReference type="NCBIfam" id="TIGR00362">
    <property type="entry name" value="DnaA"/>
    <property type="match status" value="1"/>
</dbReference>
<comment type="function">
    <text evidence="8 10">Plays an essential role in the initiation and regulation of chromosomal replication. ATP-DnaA binds to the origin of replication (oriC) to initiate formation of the DNA replication initiation complex once per cell cycle. Binds the DnaA box (a 9 base pair repeat at the origin) and separates the double-stranded (ds)DNA. Forms a right-handed helical filament on oriC DNA; dsDNA binds to the exterior of the filament while single-stranded (ss)DNA is stabiized in the filament's interior. The ATP-DnaA-oriC complex binds and stabilizes one strand of the AT-rich DNA unwinding element (DUE), permitting loading of DNA polymerase. After initiation quickly degrades to an ADP-DnaA complex that is not apt for DNA replication. Binds acidic phospholipids.</text>
</comment>
<dbReference type="PANTHER" id="PTHR30050:SF2">
    <property type="entry name" value="CHROMOSOMAL REPLICATION INITIATOR PROTEIN DNAA"/>
    <property type="match status" value="1"/>
</dbReference>
<reference evidence="14 15" key="1">
    <citation type="submission" date="2020-08" db="EMBL/GenBank/DDBJ databases">
        <title>Genome public.</title>
        <authorList>
            <person name="Liu C."/>
            <person name="Sun Q."/>
        </authorList>
    </citation>
    <scope>NUCLEOTIDE SEQUENCE [LARGE SCALE GENOMIC DNA]</scope>
    <source>
        <strain evidence="14 15">BX4</strain>
    </source>
</reference>